<organism evidence="8 9">
    <name type="scientific">Novosphingobium organovorum</name>
    <dbReference type="NCBI Taxonomy" id="2930092"/>
    <lineage>
        <taxon>Bacteria</taxon>
        <taxon>Pseudomonadati</taxon>
        <taxon>Pseudomonadota</taxon>
        <taxon>Alphaproteobacteria</taxon>
        <taxon>Sphingomonadales</taxon>
        <taxon>Sphingomonadaceae</taxon>
        <taxon>Novosphingobium</taxon>
    </lineage>
</organism>
<evidence type="ECO:0000256" key="3">
    <source>
        <dbReference type="ARBA" id="ARBA00023015"/>
    </source>
</evidence>
<dbReference type="Pfam" id="PF00155">
    <property type="entry name" value="Aminotran_1_2"/>
    <property type="match status" value="1"/>
</dbReference>
<dbReference type="SUPFAM" id="SSF53383">
    <property type="entry name" value="PLP-dependent transferases"/>
    <property type="match status" value="1"/>
</dbReference>
<dbReference type="PANTHER" id="PTHR46577">
    <property type="entry name" value="HTH-TYPE TRANSCRIPTIONAL REGULATORY PROTEIN GABR"/>
    <property type="match status" value="1"/>
</dbReference>
<evidence type="ECO:0000256" key="5">
    <source>
        <dbReference type="ARBA" id="ARBA00023163"/>
    </source>
</evidence>
<dbReference type="SUPFAM" id="SSF46785">
    <property type="entry name" value="Winged helix' DNA-binding domain"/>
    <property type="match status" value="1"/>
</dbReference>
<dbReference type="InterPro" id="IPR015424">
    <property type="entry name" value="PyrdxlP-dep_Trfase"/>
</dbReference>
<dbReference type="InterPro" id="IPR000524">
    <property type="entry name" value="Tscrpt_reg_HTH_GntR"/>
</dbReference>
<proteinExistence type="inferred from homology"/>
<dbReference type="Gene3D" id="3.40.640.10">
    <property type="entry name" value="Type I PLP-dependent aspartate aminotransferase-like (Major domain)"/>
    <property type="match status" value="1"/>
</dbReference>
<dbReference type="PANTHER" id="PTHR46577:SF1">
    <property type="entry name" value="HTH-TYPE TRANSCRIPTIONAL REGULATORY PROTEIN GABR"/>
    <property type="match status" value="1"/>
</dbReference>
<reference evidence="8" key="1">
    <citation type="submission" date="2022-03" db="EMBL/GenBank/DDBJ databases">
        <title>Identification of a novel bacterium isolated from mangrove sediments.</title>
        <authorList>
            <person name="Pan X."/>
        </authorList>
    </citation>
    <scope>NUCLEOTIDE SEQUENCE</scope>
    <source>
        <strain evidence="8">B1949</strain>
    </source>
</reference>
<dbReference type="RefSeq" id="WP_244023922.1">
    <property type="nucleotide sequence ID" value="NZ_JALHLF010000145.1"/>
</dbReference>
<dbReference type="InterPro" id="IPR036390">
    <property type="entry name" value="WH_DNA-bd_sf"/>
</dbReference>
<sequence>MSPDALSSLVSPDPAAPDPLPVQIHRAVLAAIADGRLPDGTRLPSTRSAAQALGLSRITLTTAYDLLRAEGVLAIARGRAPVIVAPRGSSGARGDMGRSPEPSPRGRALARDFRVESFVTNAGALRPGVPAEHLFPREEWGMALRRAARRSGGEDAAYGSTHGLAALRAVLAERLRADRGLAVDPECILVTTGTQGSLSLLAQVMTQDGDCAAMEDPGFLGARAAFEGAGLSVAPIPVDDQGLVVEALPAAARLIFVTPSNQYPLGCRMSLERRLALVAHARRHDALILEDDYESEFLWRGRQVATLAAHAPAQVAYLGSAAKVLMPALRIGWIVAPPELVPALRLAQRNLGLMANLHTQRALAEVMLSGRYRAHVRRMARAYEAAGNALAHALEGIPAIEVRAPDGGVQLALRFRDGRDETAILAALGRAGFRPARLSAYAAGRMTGLIVGFGDAGERTITRFRAALLRALDAA</sequence>
<dbReference type="InterPro" id="IPR036388">
    <property type="entry name" value="WH-like_DNA-bd_sf"/>
</dbReference>
<dbReference type="Proteomes" id="UP001162881">
    <property type="component" value="Unassembled WGS sequence"/>
</dbReference>
<comment type="similarity">
    <text evidence="1">In the C-terminal section; belongs to the class-I pyridoxal-phosphate-dependent aminotransferase family.</text>
</comment>
<accession>A0ABT0BIW8</accession>
<keyword evidence="9" id="KW-1185">Reference proteome</keyword>
<keyword evidence="8" id="KW-0032">Aminotransferase</keyword>
<evidence type="ECO:0000256" key="4">
    <source>
        <dbReference type="ARBA" id="ARBA00023125"/>
    </source>
</evidence>
<evidence type="ECO:0000256" key="1">
    <source>
        <dbReference type="ARBA" id="ARBA00005384"/>
    </source>
</evidence>
<dbReference type="Gene3D" id="1.10.10.10">
    <property type="entry name" value="Winged helix-like DNA-binding domain superfamily/Winged helix DNA-binding domain"/>
    <property type="match status" value="1"/>
</dbReference>
<dbReference type="GO" id="GO:0008483">
    <property type="term" value="F:transaminase activity"/>
    <property type="evidence" value="ECO:0007669"/>
    <property type="project" value="UniProtKB-KW"/>
</dbReference>
<evidence type="ECO:0000313" key="8">
    <source>
        <dbReference type="EMBL" id="MCJ2184771.1"/>
    </source>
</evidence>
<gene>
    <name evidence="8" type="ORF">MTR62_19055</name>
</gene>
<protein>
    <submittedName>
        <fullName evidence="8">PLP-dependent aminotransferase family protein</fullName>
    </submittedName>
</protein>
<keyword evidence="4" id="KW-0238">DNA-binding</keyword>
<comment type="caution">
    <text evidence="8">The sequence shown here is derived from an EMBL/GenBank/DDBJ whole genome shotgun (WGS) entry which is preliminary data.</text>
</comment>
<keyword evidence="5" id="KW-0804">Transcription</keyword>
<dbReference type="InterPro" id="IPR004839">
    <property type="entry name" value="Aminotransferase_I/II_large"/>
</dbReference>
<keyword evidence="8" id="KW-0808">Transferase</keyword>
<dbReference type="SMART" id="SM00345">
    <property type="entry name" value="HTH_GNTR"/>
    <property type="match status" value="1"/>
</dbReference>
<evidence type="ECO:0000256" key="6">
    <source>
        <dbReference type="SAM" id="MobiDB-lite"/>
    </source>
</evidence>
<dbReference type="Pfam" id="PF00392">
    <property type="entry name" value="GntR"/>
    <property type="match status" value="1"/>
</dbReference>
<keyword evidence="3" id="KW-0805">Transcription regulation</keyword>
<dbReference type="InterPro" id="IPR015421">
    <property type="entry name" value="PyrdxlP-dep_Trfase_major"/>
</dbReference>
<evidence type="ECO:0000259" key="7">
    <source>
        <dbReference type="PROSITE" id="PS50949"/>
    </source>
</evidence>
<keyword evidence="2" id="KW-0663">Pyridoxal phosphate</keyword>
<evidence type="ECO:0000256" key="2">
    <source>
        <dbReference type="ARBA" id="ARBA00022898"/>
    </source>
</evidence>
<dbReference type="CDD" id="cd00609">
    <property type="entry name" value="AAT_like"/>
    <property type="match status" value="1"/>
</dbReference>
<evidence type="ECO:0000313" key="9">
    <source>
        <dbReference type="Proteomes" id="UP001162881"/>
    </source>
</evidence>
<dbReference type="InterPro" id="IPR051446">
    <property type="entry name" value="HTH_trans_reg/aminotransferase"/>
</dbReference>
<feature type="region of interest" description="Disordered" evidence="6">
    <location>
        <begin position="86"/>
        <end position="106"/>
    </location>
</feature>
<feature type="domain" description="HTH gntR-type" evidence="7">
    <location>
        <begin position="18"/>
        <end position="87"/>
    </location>
</feature>
<dbReference type="CDD" id="cd07377">
    <property type="entry name" value="WHTH_GntR"/>
    <property type="match status" value="1"/>
</dbReference>
<name>A0ABT0BIW8_9SPHN</name>
<dbReference type="PROSITE" id="PS50949">
    <property type="entry name" value="HTH_GNTR"/>
    <property type="match status" value="1"/>
</dbReference>
<dbReference type="EMBL" id="JALHLF010000145">
    <property type="protein sequence ID" value="MCJ2184771.1"/>
    <property type="molecule type" value="Genomic_DNA"/>
</dbReference>